<accession>A0A4Y1ZZF0</accession>
<proteinExistence type="predicted"/>
<gene>
    <name evidence="1" type="ORF">AVEN_127924_1</name>
</gene>
<evidence type="ECO:0000313" key="2">
    <source>
        <dbReference type="Proteomes" id="UP000499080"/>
    </source>
</evidence>
<sequence length="86" mass="9765">MYLAILNRGQMASMTSDLTTPLQTSAPHQWKDVWLTPSDFTCNTPTFLADLLWNRVSNLEPSNPETETLPCVYFSSSKRPQWPFAA</sequence>
<name>A0A4Y1ZZF0_ARAVE</name>
<organism evidence="1 2">
    <name type="scientific">Araneus ventricosus</name>
    <name type="common">Orbweaver spider</name>
    <name type="synonym">Epeira ventricosa</name>
    <dbReference type="NCBI Taxonomy" id="182803"/>
    <lineage>
        <taxon>Eukaryota</taxon>
        <taxon>Metazoa</taxon>
        <taxon>Ecdysozoa</taxon>
        <taxon>Arthropoda</taxon>
        <taxon>Chelicerata</taxon>
        <taxon>Arachnida</taxon>
        <taxon>Araneae</taxon>
        <taxon>Araneomorphae</taxon>
        <taxon>Entelegynae</taxon>
        <taxon>Araneoidea</taxon>
        <taxon>Araneidae</taxon>
        <taxon>Araneus</taxon>
    </lineage>
</organism>
<comment type="caution">
    <text evidence="1">The sequence shown here is derived from an EMBL/GenBank/DDBJ whole genome shotgun (WGS) entry which is preliminary data.</text>
</comment>
<protein>
    <submittedName>
        <fullName evidence="1">Uncharacterized protein</fullName>
    </submittedName>
</protein>
<keyword evidence="2" id="KW-1185">Reference proteome</keyword>
<dbReference type="Proteomes" id="UP000499080">
    <property type="component" value="Unassembled WGS sequence"/>
</dbReference>
<dbReference type="AlphaFoldDB" id="A0A4Y1ZZF0"/>
<reference evidence="1 2" key="1">
    <citation type="journal article" date="2019" name="Sci. Rep.">
        <title>Orb-weaving spider Araneus ventricosus genome elucidates the spidroin gene catalogue.</title>
        <authorList>
            <person name="Kono N."/>
            <person name="Nakamura H."/>
            <person name="Ohtoshi R."/>
            <person name="Moran D.A.P."/>
            <person name="Shinohara A."/>
            <person name="Yoshida Y."/>
            <person name="Fujiwara M."/>
            <person name="Mori M."/>
            <person name="Tomita M."/>
            <person name="Arakawa K."/>
        </authorList>
    </citation>
    <scope>NUCLEOTIDE SEQUENCE [LARGE SCALE GENOMIC DNA]</scope>
</reference>
<evidence type="ECO:0000313" key="1">
    <source>
        <dbReference type="EMBL" id="GBL72677.1"/>
    </source>
</evidence>
<dbReference type="EMBL" id="BGPR01000002">
    <property type="protein sequence ID" value="GBL72677.1"/>
    <property type="molecule type" value="Genomic_DNA"/>
</dbReference>